<accession>A0AAQ1GBU4</accession>
<name>A0AAQ1GBU4_9BURK</name>
<proteinExistence type="predicted"/>
<reference evidence="1 2" key="1">
    <citation type="submission" date="2016-10" db="EMBL/GenBank/DDBJ databases">
        <authorList>
            <person name="Varghese N."/>
            <person name="Submissions S."/>
        </authorList>
    </citation>
    <scope>NUCLEOTIDE SEQUENCE [LARGE SCALE GENOMIC DNA]</scope>
    <source>
        <strain evidence="1 2">LMG 22274</strain>
    </source>
</reference>
<dbReference type="Proteomes" id="UP000183529">
    <property type="component" value="Unassembled WGS sequence"/>
</dbReference>
<protein>
    <recommendedName>
        <fullName evidence="3">Transmembrane protein</fullName>
    </recommendedName>
</protein>
<evidence type="ECO:0008006" key="3">
    <source>
        <dbReference type="Google" id="ProtNLM"/>
    </source>
</evidence>
<gene>
    <name evidence="1" type="ORF">SAMN05216550_10266</name>
</gene>
<evidence type="ECO:0000313" key="2">
    <source>
        <dbReference type="Proteomes" id="UP000183529"/>
    </source>
</evidence>
<organism evidence="1 2">
    <name type="scientific">Paraburkholderia tropica</name>
    <dbReference type="NCBI Taxonomy" id="92647"/>
    <lineage>
        <taxon>Bacteria</taxon>
        <taxon>Pseudomonadati</taxon>
        <taxon>Pseudomonadota</taxon>
        <taxon>Betaproteobacteria</taxon>
        <taxon>Burkholderiales</taxon>
        <taxon>Burkholderiaceae</taxon>
        <taxon>Paraburkholderia</taxon>
    </lineage>
</organism>
<dbReference type="EMBL" id="FNZM01000002">
    <property type="protein sequence ID" value="SEJ00579.1"/>
    <property type="molecule type" value="Genomic_DNA"/>
</dbReference>
<dbReference type="AlphaFoldDB" id="A0AAQ1GBU4"/>
<comment type="caution">
    <text evidence="1">The sequence shown here is derived from an EMBL/GenBank/DDBJ whole genome shotgun (WGS) entry which is preliminary data.</text>
</comment>
<sequence length="235" mass="24625">MPGIAADNGPHFLSSRTFMPSRLRFPNFVKLSGSLDVDVDMRARTRNALRRAVACAAGATLVAGVLACSPTYDWRTIANSASGYSVDLPAKPGADQRSIDVGGTPMRMRVQTAEVGGAVFVVGTLDLPDAQPATQQKALDFLRDGLARNLGAPPAAHAVDVPLAAGGAVQGMELDLTGKADNPAGFGSAGGKAEARTIHARIVARGAHAYQLAIVGREQPPVEQVDQFFQSFKLY</sequence>
<evidence type="ECO:0000313" key="1">
    <source>
        <dbReference type="EMBL" id="SEJ00579.1"/>
    </source>
</evidence>